<feature type="region of interest" description="Disordered" evidence="1">
    <location>
        <begin position="213"/>
        <end position="238"/>
    </location>
</feature>
<evidence type="ECO:0000313" key="4">
    <source>
        <dbReference type="Proteomes" id="UP001163846"/>
    </source>
</evidence>
<protein>
    <recommendedName>
        <fullName evidence="2">KOW domain-containing protein</fullName>
    </recommendedName>
</protein>
<organism evidence="3 4">
    <name type="scientific">Lentinula raphanica</name>
    <dbReference type="NCBI Taxonomy" id="153919"/>
    <lineage>
        <taxon>Eukaryota</taxon>
        <taxon>Fungi</taxon>
        <taxon>Dikarya</taxon>
        <taxon>Basidiomycota</taxon>
        <taxon>Agaricomycotina</taxon>
        <taxon>Agaricomycetes</taxon>
        <taxon>Agaricomycetidae</taxon>
        <taxon>Agaricales</taxon>
        <taxon>Marasmiineae</taxon>
        <taxon>Omphalotaceae</taxon>
        <taxon>Lentinula</taxon>
    </lineage>
</organism>
<dbReference type="SMART" id="SM00739">
    <property type="entry name" value="KOW"/>
    <property type="match status" value="3"/>
</dbReference>
<comment type="caution">
    <text evidence="3">The sequence shown here is derived from an EMBL/GenBank/DDBJ whole genome shotgun (WGS) entry which is preliminary data.</text>
</comment>
<dbReference type="InterPro" id="IPR005824">
    <property type="entry name" value="KOW"/>
</dbReference>
<dbReference type="PANTHER" id="PTHR11125:SF7">
    <property type="entry name" value="TRANSCRIPTION ELONGATION FACTOR SPT5"/>
    <property type="match status" value="1"/>
</dbReference>
<feature type="domain" description="KOW" evidence="2">
    <location>
        <begin position="737"/>
        <end position="764"/>
    </location>
</feature>
<dbReference type="PANTHER" id="PTHR11125">
    <property type="entry name" value="SUPPRESSOR OF TY 5"/>
    <property type="match status" value="1"/>
</dbReference>
<dbReference type="SUPFAM" id="SSF50104">
    <property type="entry name" value="Translation proteins SH3-like domain"/>
    <property type="match status" value="1"/>
</dbReference>
<accession>A0AA38U5T9</accession>
<dbReference type="Gene3D" id="3.30.70.940">
    <property type="entry name" value="NusG, N-terminal domain"/>
    <property type="match status" value="1"/>
</dbReference>
<reference evidence="3" key="1">
    <citation type="submission" date="2022-08" db="EMBL/GenBank/DDBJ databases">
        <authorList>
            <consortium name="DOE Joint Genome Institute"/>
            <person name="Min B."/>
            <person name="Riley R."/>
            <person name="Sierra-Patev S."/>
            <person name="Naranjo-Ortiz M."/>
            <person name="Looney B."/>
            <person name="Konkel Z."/>
            <person name="Slot J.C."/>
            <person name="Sakamoto Y."/>
            <person name="Steenwyk J.L."/>
            <person name="Rokas A."/>
            <person name="Carro J."/>
            <person name="Camarero S."/>
            <person name="Ferreira P."/>
            <person name="Molpeceres G."/>
            <person name="Ruiz-Duenas F.J."/>
            <person name="Serrano A."/>
            <person name="Henrissat B."/>
            <person name="Drula E."/>
            <person name="Hughes K.W."/>
            <person name="Mata J.L."/>
            <person name="Ishikawa N.K."/>
            <person name="Vargas-Isla R."/>
            <person name="Ushijima S."/>
            <person name="Smith C.A."/>
            <person name="Ahrendt S."/>
            <person name="Andreopoulos W."/>
            <person name="He G."/>
            <person name="Labutti K."/>
            <person name="Lipzen A."/>
            <person name="Ng V."/>
            <person name="Sandor L."/>
            <person name="Barry K."/>
            <person name="Martinez A.T."/>
            <person name="Xiao Y."/>
            <person name="Gibbons J.G."/>
            <person name="Terashima K."/>
            <person name="Hibbett D.S."/>
            <person name="Grigoriev I.V."/>
        </authorList>
    </citation>
    <scope>NUCLEOTIDE SEQUENCE</scope>
    <source>
        <strain evidence="3">TFB9207</strain>
    </source>
</reference>
<dbReference type="GO" id="GO:0006368">
    <property type="term" value="P:transcription elongation by RNA polymerase II"/>
    <property type="evidence" value="ECO:0007669"/>
    <property type="project" value="TreeGrafter"/>
</dbReference>
<dbReference type="InterPro" id="IPR036735">
    <property type="entry name" value="NGN_dom_sf"/>
</dbReference>
<feature type="compositionally biased region" description="Low complexity" evidence="1">
    <location>
        <begin position="31"/>
        <end position="42"/>
    </location>
</feature>
<evidence type="ECO:0000313" key="3">
    <source>
        <dbReference type="EMBL" id="KAJ3832874.1"/>
    </source>
</evidence>
<dbReference type="InterPro" id="IPR039659">
    <property type="entry name" value="SPT5"/>
</dbReference>
<dbReference type="EMBL" id="MU806829">
    <property type="protein sequence ID" value="KAJ3832874.1"/>
    <property type="molecule type" value="Genomic_DNA"/>
</dbReference>
<feature type="domain" description="KOW" evidence="2">
    <location>
        <begin position="964"/>
        <end position="991"/>
    </location>
</feature>
<feature type="compositionally biased region" description="Polar residues" evidence="1">
    <location>
        <begin position="1195"/>
        <end position="1206"/>
    </location>
</feature>
<dbReference type="Proteomes" id="UP001163846">
    <property type="component" value="Unassembled WGS sequence"/>
</dbReference>
<name>A0AA38U5T9_9AGAR</name>
<feature type="compositionally biased region" description="Polar residues" evidence="1">
    <location>
        <begin position="1166"/>
        <end position="1187"/>
    </location>
</feature>
<evidence type="ECO:0000259" key="2">
    <source>
        <dbReference type="SMART" id="SM00739"/>
    </source>
</evidence>
<feature type="region of interest" description="Disordered" evidence="1">
    <location>
        <begin position="1152"/>
        <end position="1215"/>
    </location>
</feature>
<dbReference type="GO" id="GO:0006357">
    <property type="term" value="P:regulation of transcription by RNA polymerase II"/>
    <property type="evidence" value="ECO:0007669"/>
    <property type="project" value="InterPro"/>
</dbReference>
<dbReference type="GO" id="GO:0032044">
    <property type="term" value="C:DSIF complex"/>
    <property type="evidence" value="ECO:0007669"/>
    <property type="project" value="TreeGrafter"/>
</dbReference>
<feature type="region of interest" description="Disordered" evidence="1">
    <location>
        <begin position="20"/>
        <end position="77"/>
    </location>
</feature>
<dbReference type="GO" id="GO:0003729">
    <property type="term" value="F:mRNA binding"/>
    <property type="evidence" value="ECO:0007669"/>
    <property type="project" value="TreeGrafter"/>
</dbReference>
<evidence type="ECO:0000256" key="1">
    <source>
        <dbReference type="SAM" id="MobiDB-lite"/>
    </source>
</evidence>
<proteinExistence type="predicted"/>
<dbReference type="InterPro" id="IPR008991">
    <property type="entry name" value="Translation_prot_SH3-like_sf"/>
</dbReference>
<keyword evidence="4" id="KW-1185">Reference proteome</keyword>
<sequence>MRKDYIDSAGQLGRQTALGALAEYGSDNDESTSTPSLSSATTYDISDTHNEPRPKHLTLQRDGLDNDGLGDDDKRLSTPPTSFLWRSDHELFGARISASSIHSQDLLARSNHTPGDELMFVKPSEAFVTNSEISTNPATTADAIDAEMLSSVIPDSIPVTSESTWVENPFTEQRLSQDHKRMSQELVRQFIDIEALDDDDTDVDYRDMSIEDGFIDDSQPADASGFQPSRDPSTAMAHREDRTTCFIDHLERTYVHGIEIEREEFAPTNTEEITRANHANQDWIKTLLMESTHLSTDWVLFRVDCKSGSEYDILFDLMQSPIPQREVRSAFYNPSLGSHIYLEAWIPNDRPSFLVNFLAVHSDVFVSSLYCVPPEEHKSCLCILPHNDRIFSPGTWVKIDSPGLYNGDTGLVRGLRHIPGRLNIAVLLVPRILWESDKLDPQRPKLDILTEAHLDNSDMEKRTANGMSYFKYKNQFFESGLLVDYISPAMLSVAPEISWDNRRLFVESKHPFVLERLSSMPMPELWHFEEGESVSIVGEELDLHGESTRGVISQVSLRACEVTTNIGETIVVQKDHLVKTFSPGEYVKVVKGPHADTKGLIGERDGRVLGLIPDLSHSVSIWVDVNSVTAAISDSSLPTPLNNFPWKNLKVRIVDHNFYAQIQGVIKRAWPDGHGSARILMFIPSHDSSFELDYTQVAEVESDKTLDRLALDFEGRSLFFDYFKINRSLHRMKTSPEPWIGARVRVVQGHHHGLTGTVRDVNRYKLDIRANPRASGIVLTVELDVARGDIVSPQARLDYDFVRELHTHQLLHQVIPPSWQQSFFMPNSMYIPTKFISLTGPVPPRSYTPVVDSDSTRRLYEFVGTWNPALDNGVPTHEVEKLGANFVVDQTHWLCNRNLLGISIRVDIVGGPYDTMNTKSGERYVIPTPADNGAILLRIDRPKIKVGDVFVETRSVLKHRVRPKPSTDKHLMVVVGGSEEHIGKLVRRIHYFFNGGKSNECKWFKLIVVEFIGATEMLTGSELELSPHDVEYVRESDEGTLSVAEEKKLIKSQIINRATQLNGGSTPRSTLLVCPKGEHGFVMWGRGSKVWTKRDDDFGKFYQMDPGAPCHFQFHDRIQTGEALYHDPIMALYLQRLDELEDPVLRLRLPGTSSASESRRLPGDSHGSSQTPADLQMRSSTSQSTPMLDTRRNSQKATVQVSAPRSSTHRNSQKAIVPVLAPQSSTHRSLQKTTVPVSVPSTPLAQRRPMAFPLSSPIRERSSSPMLDYGFVQSSPIRKAPGHMDLHITKAVNVLVYQDGNDPDIRALPLRKSGSEVVLHDHKVVLGELGLELTEPIQHLTKEHVWVDVKWDEAIAVEDQGLLLLKPKGLAILI</sequence>
<dbReference type="GO" id="GO:0032784">
    <property type="term" value="P:regulation of DNA-templated transcription elongation"/>
    <property type="evidence" value="ECO:0007669"/>
    <property type="project" value="InterPro"/>
</dbReference>
<feature type="domain" description="KOW" evidence="2">
    <location>
        <begin position="580"/>
        <end position="607"/>
    </location>
</feature>
<gene>
    <name evidence="3" type="ORF">F5878DRAFT_666167</name>
</gene>